<organism evidence="1 2">
    <name type="scientific">Parasedimentitalea huanghaiensis</name>
    <dbReference type="NCBI Taxonomy" id="2682100"/>
    <lineage>
        <taxon>Bacteria</taxon>
        <taxon>Pseudomonadati</taxon>
        <taxon>Pseudomonadota</taxon>
        <taxon>Alphaproteobacteria</taxon>
        <taxon>Rhodobacterales</taxon>
        <taxon>Paracoccaceae</taxon>
        <taxon>Parasedimentitalea</taxon>
    </lineage>
</organism>
<protein>
    <submittedName>
        <fullName evidence="1">Uncharacterized protein</fullName>
    </submittedName>
</protein>
<dbReference type="Proteomes" id="UP000478892">
    <property type="component" value="Unassembled WGS sequence"/>
</dbReference>
<comment type="caution">
    <text evidence="1">The sequence shown here is derived from an EMBL/GenBank/DDBJ whole genome shotgun (WGS) entry which is preliminary data.</text>
</comment>
<evidence type="ECO:0000313" key="1">
    <source>
        <dbReference type="EMBL" id="MVO16088.1"/>
    </source>
</evidence>
<reference evidence="1 2" key="1">
    <citation type="submission" date="2019-12" db="EMBL/GenBank/DDBJ databases">
        <authorList>
            <person name="Zhang Y.-J."/>
        </authorList>
    </citation>
    <scope>NUCLEOTIDE SEQUENCE [LARGE SCALE GENOMIC DNA]</scope>
    <source>
        <strain evidence="1 2">CY05</strain>
    </source>
</reference>
<sequence length="283" mass="30923">MQRRVSSIDEKTWSAGHLAVTKEIERIQAEMLSENLPMAEVVETNPETGKFRAVPIPVENPVTVAALLSQIEDSLEDCLGGHNGLAQHSGTVKKLNRVLTKYRDDPQNAELTLTRVAGSLRSQLHDTRELPDNEDNLSLLDAVEEGVRGIRANHPEVAKNREQLAQQAMKALAPEDKELLAQALPVLAEISEPELAEDFEADIPELINDTILPLPDGAPPLPGTDVTTRVFSRVSKMAIATEKGAQIFDSKEIKTARLAHLGYTVLGLLYSLAQIGLRILGII</sequence>
<proteinExistence type="predicted"/>
<accession>A0A6L6WFP3</accession>
<gene>
    <name evidence="1" type="ORF">GO984_09715</name>
</gene>
<keyword evidence="2" id="KW-1185">Reference proteome</keyword>
<dbReference type="AlphaFoldDB" id="A0A6L6WFP3"/>
<name>A0A6L6WFP3_9RHOB</name>
<dbReference type="EMBL" id="WQLV01000005">
    <property type="protein sequence ID" value="MVO16088.1"/>
    <property type="molecule type" value="Genomic_DNA"/>
</dbReference>
<evidence type="ECO:0000313" key="2">
    <source>
        <dbReference type="Proteomes" id="UP000478892"/>
    </source>
</evidence>